<evidence type="ECO:0000313" key="5">
    <source>
        <dbReference type="Proteomes" id="UP000265798"/>
    </source>
</evidence>
<keyword evidence="2" id="KW-1133">Transmembrane helix</keyword>
<dbReference type="PROSITE" id="PS50975">
    <property type="entry name" value="ATP_GRASP"/>
    <property type="match status" value="1"/>
</dbReference>
<feature type="transmembrane region" description="Helical" evidence="2">
    <location>
        <begin position="28"/>
        <end position="47"/>
    </location>
</feature>
<gene>
    <name evidence="4" type="ORF">DLM75_17620</name>
</gene>
<dbReference type="InterPro" id="IPR011761">
    <property type="entry name" value="ATP-grasp"/>
</dbReference>
<keyword evidence="1" id="KW-0547">Nucleotide-binding</keyword>
<evidence type="ECO:0000259" key="3">
    <source>
        <dbReference type="PROSITE" id="PS50975"/>
    </source>
</evidence>
<evidence type="ECO:0000313" key="4">
    <source>
        <dbReference type="EMBL" id="RHX87436.1"/>
    </source>
</evidence>
<name>A0A396Z117_9LEPT</name>
<dbReference type="GO" id="GO:0016874">
    <property type="term" value="F:ligase activity"/>
    <property type="evidence" value="ECO:0007669"/>
    <property type="project" value="UniProtKB-KW"/>
</dbReference>
<dbReference type="GO" id="GO:0005524">
    <property type="term" value="F:ATP binding"/>
    <property type="evidence" value="ECO:0007669"/>
    <property type="project" value="UniProtKB-UniRule"/>
</dbReference>
<evidence type="ECO:0000256" key="1">
    <source>
        <dbReference type="PROSITE-ProRule" id="PRU00409"/>
    </source>
</evidence>
<feature type="domain" description="ATP-grasp" evidence="3">
    <location>
        <begin position="77"/>
        <end position="320"/>
    </location>
</feature>
<sequence length="364" mass="42196">MKKLNQNRPKRKSVSWNVSFGKFAKPEFWPAWIFYIPLVPYIVYLTIRHWGFGTICAANPGIDLGGLVGESKNDILKNISSDHILKFHKIIRIDSETDLKNLENLIFINKFEYPYILKPDAGQRGSGVKLIKREDEAVRYLLETNIDLVIQEYHPGPKEAGVFYYRFPNEKKGHIFSVTRKTFPIIEGDGNSSLKELISKHPRFRFQTGVFQQRHEKQWNRILSKGERMRLAEAGNHCQGTLFSDGSDLITDALIEKIDQISQTFAGFYFGRYDIRYRSDEELKLGKEFGIVELNGVTSESTNLYDPEFSIVQMYSILFHQWKLLFQIGSENKKLGVPKTSLYKIVKALFRFYAGNRKVNDRSD</sequence>
<keyword evidence="2" id="KW-0812">Transmembrane</keyword>
<reference evidence="5" key="1">
    <citation type="submission" date="2018-05" db="EMBL/GenBank/DDBJ databases">
        <title>Leptospira yasudae sp. nov. and Leptospira stimsonii sp. nov., two pathogenic species of the genus Leptospira isolated from environmental sources.</title>
        <authorList>
            <person name="Casanovas-Massana A."/>
            <person name="Hamond C."/>
            <person name="Santos L.A."/>
            <person name="Hacker K.P."/>
            <person name="Balassiano I."/>
            <person name="Medeiros M.A."/>
            <person name="Reis M.G."/>
            <person name="Ko A.I."/>
            <person name="Wunder E.A."/>
        </authorList>
    </citation>
    <scope>NUCLEOTIDE SEQUENCE [LARGE SCALE GENOMIC DNA]</scope>
    <source>
        <strain evidence="5">Yale</strain>
    </source>
</reference>
<proteinExistence type="predicted"/>
<evidence type="ECO:0000256" key="2">
    <source>
        <dbReference type="SAM" id="Phobius"/>
    </source>
</evidence>
<comment type="caution">
    <text evidence="4">The sequence shown here is derived from an EMBL/GenBank/DDBJ whole genome shotgun (WGS) entry which is preliminary data.</text>
</comment>
<keyword evidence="2" id="KW-0472">Membrane</keyword>
<dbReference type="AlphaFoldDB" id="A0A396Z117"/>
<dbReference type="EMBL" id="QHCT01000005">
    <property type="protein sequence ID" value="RHX87436.1"/>
    <property type="molecule type" value="Genomic_DNA"/>
</dbReference>
<accession>A0A396Z117</accession>
<protein>
    <submittedName>
        <fullName evidence="4">Carboxylate--amine ligase</fullName>
    </submittedName>
</protein>
<dbReference type="OrthoDB" id="9775266at2"/>
<keyword evidence="1" id="KW-0067">ATP-binding</keyword>
<dbReference type="SUPFAM" id="SSF56059">
    <property type="entry name" value="Glutathione synthetase ATP-binding domain-like"/>
    <property type="match status" value="1"/>
</dbReference>
<dbReference type="GO" id="GO:0046872">
    <property type="term" value="F:metal ion binding"/>
    <property type="evidence" value="ECO:0007669"/>
    <property type="project" value="InterPro"/>
</dbReference>
<dbReference type="Proteomes" id="UP000265798">
    <property type="component" value="Unassembled WGS sequence"/>
</dbReference>
<keyword evidence="4" id="KW-0436">Ligase</keyword>
<organism evidence="4 5">
    <name type="scientific">Leptospira stimsonii</name>
    <dbReference type="NCBI Taxonomy" id="2202203"/>
    <lineage>
        <taxon>Bacteria</taxon>
        <taxon>Pseudomonadati</taxon>
        <taxon>Spirochaetota</taxon>
        <taxon>Spirochaetia</taxon>
        <taxon>Leptospirales</taxon>
        <taxon>Leptospiraceae</taxon>
        <taxon>Leptospira</taxon>
    </lineage>
</organism>